<evidence type="ECO:0000256" key="5">
    <source>
        <dbReference type="ARBA" id="ARBA00023098"/>
    </source>
</evidence>
<dbReference type="Proteomes" id="UP000029628">
    <property type="component" value="Unassembled WGS sequence"/>
</dbReference>
<dbReference type="GO" id="GO:0016020">
    <property type="term" value="C:membrane"/>
    <property type="evidence" value="ECO:0007669"/>
    <property type="project" value="GOC"/>
</dbReference>
<dbReference type="InterPro" id="IPR056729">
    <property type="entry name" value="GMPPB_C"/>
</dbReference>
<name>A0A096AKJ9_9FIRM</name>
<dbReference type="GO" id="GO:0103118">
    <property type="term" value="F:UDP-3-O-[(3R)-3-hydroxyacyl]-glucosamine N-acyltransferase activity"/>
    <property type="evidence" value="ECO:0007669"/>
    <property type="project" value="UniProtKB-EC"/>
</dbReference>
<dbReference type="eggNOG" id="COG1044">
    <property type="taxonomic scope" value="Bacteria"/>
</dbReference>
<dbReference type="PANTHER" id="PTHR43378:SF2">
    <property type="entry name" value="UDP-3-O-ACYLGLUCOSAMINE N-ACYLTRANSFERASE 1, MITOCHONDRIAL-RELATED"/>
    <property type="match status" value="1"/>
</dbReference>
<reference evidence="11 12" key="1">
    <citation type="submission" date="2014-07" db="EMBL/GenBank/DDBJ databases">
        <authorList>
            <person name="McCorrison J."/>
            <person name="Sanka R."/>
            <person name="Torralba M."/>
            <person name="Gillis M."/>
            <person name="Haft D.H."/>
            <person name="Methe B."/>
            <person name="Sutton G."/>
            <person name="Nelson K.E."/>
        </authorList>
    </citation>
    <scope>NUCLEOTIDE SEQUENCE [LARGE SCALE GENOMIC DNA]</scope>
    <source>
        <strain evidence="11 12">DNF00314</strain>
    </source>
</reference>
<keyword evidence="8" id="KW-0175">Coiled coil</keyword>
<feature type="coiled-coil region" evidence="8">
    <location>
        <begin position="312"/>
        <end position="342"/>
    </location>
</feature>
<dbReference type="AlphaFoldDB" id="A0A096AKJ9"/>
<evidence type="ECO:0000259" key="10">
    <source>
        <dbReference type="Pfam" id="PF25087"/>
    </source>
</evidence>
<dbReference type="EMBL" id="JRNT01000016">
    <property type="protein sequence ID" value="KGF47161.1"/>
    <property type="molecule type" value="Genomic_DNA"/>
</dbReference>
<feature type="domain" description="UDP-3-O-[3-hydroxymyristoyl] glucosamine N-acyltransferase non-repeat region" evidence="9">
    <location>
        <begin position="23"/>
        <end position="86"/>
    </location>
</feature>
<evidence type="ECO:0000256" key="6">
    <source>
        <dbReference type="ARBA" id="ARBA00023315"/>
    </source>
</evidence>
<comment type="pathway">
    <text evidence="7">Bacterial outer membrane biogenesis; LPS lipid A biosynthesis.</text>
</comment>
<dbReference type="Gene3D" id="2.160.10.10">
    <property type="entry name" value="Hexapeptide repeat proteins"/>
    <property type="match status" value="1"/>
</dbReference>
<comment type="similarity">
    <text evidence="7">Belongs to the transferase hexapeptide repeat family. LpxD subfamily.</text>
</comment>
<comment type="function">
    <text evidence="7">Catalyzes the N-acylation of UDP-3-O-acylglucosamine using 3-hydroxyacyl-ACP as the acyl donor. Is involved in the biosynthesis of lipid A, a phosphorylated glycolipid that anchors the lipopolysaccharide to the outer membrane of the cell.</text>
</comment>
<dbReference type="EC" id="2.3.1.191" evidence="7"/>
<dbReference type="Pfam" id="PF25087">
    <property type="entry name" value="GMPPB_C"/>
    <property type="match status" value="1"/>
</dbReference>
<dbReference type="GO" id="GO:0016410">
    <property type="term" value="F:N-acyltransferase activity"/>
    <property type="evidence" value="ECO:0007669"/>
    <property type="project" value="InterPro"/>
</dbReference>
<keyword evidence="12" id="KW-1185">Reference proteome</keyword>
<keyword evidence="3 7" id="KW-0808">Transferase</keyword>
<dbReference type="HAMAP" id="MF_00523">
    <property type="entry name" value="LpxD"/>
    <property type="match status" value="1"/>
</dbReference>
<evidence type="ECO:0000256" key="4">
    <source>
        <dbReference type="ARBA" id="ARBA00022737"/>
    </source>
</evidence>
<keyword evidence="6 7" id="KW-0012">Acyltransferase</keyword>
<feature type="domain" description="Mannose-1-phosphate guanyltransferase C-terminal" evidence="10">
    <location>
        <begin position="91"/>
        <end position="176"/>
    </location>
</feature>
<proteinExistence type="inferred from homology"/>
<accession>A0A096AKJ9</accession>
<organism evidence="11 12">
    <name type="scientific">Veillonella montpellierensis DNF00314</name>
    <dbReference type="NCBI Taxonomy" id="1401067"/>
    <lineage>
        <taxon>Bacteria</taxon>
        <taxon>Bacillati</taxon>
        <taxon>Bacillota</taxon>
        <taxon>Negativicutes</taxon>
        <taxon>Veillonellales</taxon>
        <taxon>Veillonellaceae</taxon>
        <taxon>Veillonella</taxon>
    </lineage>
</organism>
<keyword evidence="1 7" id="KW-0444">Lipid biosynthesis</keyword>
<feature type="active site" description="Proton acceptor" evidence="7">
    <location>
        <position position="236"/>
    </location>
</feature>
<evidence type="ECO:0000313" key="11">
    <source>
        <dbReference type="EMBL" id="KGF47161.1"/>
    </source>
</evidence>
<evidence type="ECO:0000256" key="7">
    <source>
        <dbReference type="HAMAP-Rule" id="MF_00523"/>
    </source>
</evidence>
<sequence>MEHTIYSLAQAVSGRVVGDGNTLIYDTRSLEQAVEGTITFAIGECVEYVPQVKASAVIVEKAIPEAPMTQIVVPNAKVAFARILELFHPPVIIDRVVHPTAVIGDHVKMGKNVAIGAYAVIADNVTIGDNVTIYPHTYIGHNSRIGDDTTIYTGAIIHENCVLGQRVVIRANAVIGGEGFGFATENGKHRHIPQVGNVILEDDVEVGSCTCIDNATMGSTMVRRGTKIDNLVHLGHNVEIGEDCFIIAQVGIAGSAKCGNHVTFAGQTGCTGHITIGDNVTFAAKTGIIGNVPSDGVYAGFPMRPHKQWLKVAAYENRLPEMAKMIKQLQKEVEQLKAKKEDK</sequence>
<evidence type="ECO:0000256" key="1">
    <source>
        <dbReference type="ARBA" id="ARBA00022516"/>
    </source>
</evidence>
<dbReference type="Gene3D" id="3.40.1390.10">
    <property type="entry name" value="MurE/MurF, N-terminal domain"/>
    <property type="match status" value="1"/>
</dbReference>
<dbReference type="RefSeq" id="WP_038152655.1">
    <property type="nucleotide sequence ID" value="NZ_JRNT01000016.1"/>
</dbReference>
<protein>
    <recommendedName>
        <fullName evidence="7">UDP-3-O-acylglucosamine N-acyltransferase</fullName>
        <ecNumber evidence="7">2.3.1.191</ecNumber>
    </recommendedName>
</protein>
<keyword evidence="2 7" id="KW-0441">Lipid A biosynthesis</keyword>
<keyword evidence="5 7" id="KW-0443">Lipid metabolism</keyword>
<dbReference type="InterPro" id="IPR011004">
    <property type="entry name" value="Trimer_LpxA-like_sf"/>
</dbReference>
<evidence type="ECO:0000313" key="12">
    <source>
        <dbReference type="Proteomes" id="UP000029628"/>
    </source>
</evidence>
<comment type="caution">
    <text evidence="11">The sequence shown here is derived from an EMBL/GenBank/DDBJ whole genome shotgun (WGS) entry which is preliminary data.</text>
</comment>
<dbReference type="GO" id="GO:0009245">
    <property type="term" value="P:lipid A biosynthetic process"/>
    <property type="evidence" value="ECO:0007669"/>
    <property type="project" value="UniProtKB-UniRule"/>
</dbReference>
<dbReference type="InterPro" id="IPR007691">
    <property type="entry name" value="LpxD"/>
</dbReference>
<comment type="catalytic activity">
    <reaction evidence="7">
        <text>a UDP-3-O-[(3R)-3-hydroxyacyl]-alpha-D-glucosamine + a (3R)-hydroxyacyl-[ACP] = a UDP-2-N,3-O-bis[(3R)-3-hydroxyacyl]-alpha-D-glucosamine + holo-[ACP] + H(+)</text>
        <dbReference type="Rhea" id="RHEA:53836"/>
        <dbReference type="Rhea" id="RHEA-COMP:9685"/>
        <dbReference type="Rhea" id="RHEA-COMP:9945"/>
        <dbReference type="ChEBI" id="CHEBI:15378"/>
        <dbReference type="ChEBI" id="CHEBI:64479"/>
        <dbReference type="ChEBI" id="CHEBI:78827"/>
        <dbReference type="ChEBI" id="CHEBI:137740"/>
        <dbReference type="ChEBI" id="CHEBI:137748"/>
        <dbReference type="EC" id="2.3.1.191"/>
    </reaction>
</comment>
<evidence type="ECO:0000256" key="2">
    <source>
        <dbReference type="ARBA" id="ARBA00022556"/>
    </source>
</evidence>
<keyword evidence="4 7" id="KW-0677">Repeat</keyword>
<dbReference type="InterPro" id="IPR020573">
    <property type="entry name" value="UDP_GlcNAc_AcTrfase_non-rep"/>
</dbReference>
<evidence type="ECO:0000256" key="8">
    <source>
        <dbReference type="SAM" id="Coils"/>
    </source>
</evidence>
<dbReference type="SUPFAM" id="SSF51161">
    <property type="entry name" value="Trimeric LpxA-like enzymes"/>
    <property type="match status" value="1"/>
</dbReference>
<dbReference type="Pfam" id="PF04613">
    <property type="entry name" value="LpxD"/>
    <property type="match status" value="1"/>
</dbReference>
<comment type="subunit">
    <text evidence="7">Homotrimer.</text>
</comment>
<gene>
    <name evidence="7" type="primary">lpxD</name>
    <name evidence="11" type="ORF">HMPREF0872_05650</name>
</gene>
<dbReference type="NCBIfam" id="NF002060">
    <property type="entry name" value="PRK00892.1"/>
    <property type="match status" value="1"/>
</dbReference>
<dbReference type="PANTHER" id="PTHR43378">
    <property type="entry name" value="UDP-3-O-ACYLGLUCOSAMINE N-ACYLTRANSFERASE"/>
    <property type="match status" value="1"/>
</dbReference>
<evidence type="ECO:0000259" key="9">
    <source>
        <dbReference type="Pfam" id="PF04613"/>
    </source>
</evidence>
<dbReference type="NCBIfam" id="TIGR01853">
    <property type="entry name" value="lipid_A_lpxD"/>
    <property type="match status" value="1"/>
</dbReference>
<evidence type="ECO:0000256" key="3">
    <source>
        <dbReference type="ARBA" id="ARBA00022679"/>
    </source>
</evidence>
<dbReference type="UniPathway" id="UPA00973"/>
<dbReference type="CDD" id="cd03352">
    <property type="entry name" value="LbH_LpxD"/>
    <property type="match status" value="1"/>
</dbReference>